<dbReference type="SUPFAM" id="SSF54523">
    <property type="entry name" value="Pili subunits"/>
    <property type="match status" value="1"/>
</dbReference>
<evidence type="ECO:0000256" key="10">
    <source>
        <dbReference type="SAM" id="MobiDB-lite"/>
    </source>
</evidence>
<comment type="subcellular location">
    <subcellularLocation>
        <location evidence="1">Cell inner membrane</location>
        <topology evidence="1">Single-pass membrane protein</topology>
    </subcellularLocation>
</comment>
<protein>
    <recommendedName>
        <fullName evidence="3">Type II secretion system protein J</fullName>
    </recommendedName>
</protein>
<evidence type="ECO:0000256" key="11">
    <source>
        <dbReference type="SAM" id="Phobius"/>
    </source>
</evidence>
<gene>
    <name evidence="12" type="primary">gspJ</name>
    <name evidence="12" type="ORF">ACFSJ3_12845</name>
</gene>
<evidence type="ECO:0000313" key="13">
    <source>
        <dbReference type="Proteomes" id="UP001597380"/>
    </source>
</evidence>
<keyword evidence="9 11" id="KW-0472">Membrane</keyword>
<evidence type="ECO:0000313" key="12">
    <source>
        <dbReference type="EMBL" id="MFD2096878.1"/>
    </source>
</evidence>
<feature type="compositionally biased region" description="Basic and acidic residues" evidence="10">
    <location>
        <begin position="233"/>
        <end position="243"/>
    </location>
</feature>
<dbReference type="InterPro" id="IPR051621">
    <property type="entry name" value="T2SS_protein_J"/>
</dbReference>
<dbReference type="NCBIfam" id="TIGR02532">
    <property type="entry name" value="IV_pilin_GFxxxE"/>
    <property type="match status" value="1"/>
</dbReference>
<comment type="caution">
    <text evidence="12">The sequence shown here is derived from an EMBL/GenBank/DDBJ whole genome shotgun (WGS) entry which is preliminary data.</text>
</comment>
<dbReference type="InterPro" id="IPR010055">
    <property type="entry name" value="T2SS_protein-GspJ"/>
</dbReference>
<dbReference type="Pfam" id="PF07963">
    <property type="entry name" value="N_methyl"/>
    <property type="match status" value="1"/>
</dbReference>
<dbReference type="Proteomes" id="UP001597380">
    <property type="component" value="Unassembled WGS sequence"/>
</dbReference>
<dbReference type="RefSeq" id="WP_345339584.1">
    <property type="nucleotide sequence ID" value="NZ_BAABLI010000009.1"/>
</dbReference>
<evidence type="ECO:0000256" key="9">
    <source>
        <dbReference type="ARBA" id="ARBA00023136"/>
    </source>
</evidence>
<evidence type="ECO:0000256" key="8">
    <source>
        <dbReference type="ARBA" id="ARBA00022989"/>
    </source>
</evidence>
<organism evidence="12 13">
    <name type="scientific">Corallincola platygyrae</name>
    <dbReference type="NCBI Taxonomy" id="1193278"/>
    <lineage>
        <taxon>Bacteria</taxon>
        <taxon>Pseudomonadati</taxon>
        <taxon>Pseudomonadota</taxon>
        <taxon>Gammaproteobacteria</taxon>
        <taxon>Alteromonadales</taxon>
        <taxon>Psychromonadaceae</taxon>
        <taxon>Corallincola</taxon>
    </lineage>
</organism>
<comment type="similarity">
    <text evidence="2">Belongs to the GSP J family.</text>
</comment>
<evidence type="ECO:0000256" key="4">
    <source>
        <dbReference type="ARBA" id="ARBA00022475"/>
    </source>
</evidence>
<dbReference type="InterPro" id="IPR012902">
    <property type="entry name" value="N_methyl_site"/>
</dbReference>
<evidence type="ECO:0000256" key="3">
    <source>
        <dbReference type="ARBA" id="ARBA00021539"/>
    </source>
</evidence>
<proteinExistence type="inferred from homology"/>
<feature type="compositionally biased region" description="Gly residues" evidence="10">
    <location>
        <begin position="210"/>
        <end position="231"/>
    </location>
</feature>
<keyword evidence="6" id="KW-0997">Cell inner membrane</keyword>
<dbReference type="EMBL" id="JBHUHT010000013">
    <property type="protein sequence ID" value="MFD2096878.1"/>
    <property type="molecule type" value="Genomic_DNA"/>
</dbReference>
<dbReference type="PANTHER" id="PTHR39583:SF2">
    <property type="entry name" value="TYPE II SECRETION SYSTEM PROTEIN J"/>
    <property type="match status" value="1"/>
</dbReference>
<keyword evidence="7 11" id="KW-0812">Transmembrane</keyword>
<evidence type="ECO:0000256" key="7">
    <source>
        <dbReference type="ARBA" id="ARBA00022692"/>
    </source>
</evidence>
<keyword evidence="5" id="KW-0488">Methylation</keyword>
<evidence type="ECO:0000256" key="6">
    <source>
        <dbReference type="ARBA" id="ARBA00022519"/>
    </source>
</evidence>
<keyword evidence="4" id="KW-1003">Cell membrane</keyword>
<evidence type="ECO:0000256" key="5">
    <source>
        <dbReference type="ARBA" id="ARBA00022481"/>
    </source>
</evidence>
<dbReference type="InterPro" id="IPR045584">
    <property type="entry name" value="Pilin-like"/>
</dbReference>
<keyword evidence="13" id="KW-1185">Reference proteome</keyword>
<dbReference type="PANTHER" id="PTHR39583">
    <property type="entry name" value="TYPE II SECRETION SYSTEM PROTEIN J-RELATED"/>
    <property type="match status" value="1"/>
</dbReference>
<dbReference type="Gene3D" id="2.10.70.20">
    <property type="entry name" value="gspk-gspi-gspj complex like domains"/>
    <property type="match status" value="1"/>
</dbReference>
<accession>A0ABW4XQZ5</accession>
<keyword evidence="8 11" id="KW-1133">Transmembrane helix</keyword>
<feature type="transmembrane region" description="Helical" evidence="11">
    <location>
        <begin position="7"/>
        <end position="27"/>
    </location>
</feature>
<dbReference type="Gene3D" id="3.10.610.10">
    <property type="entry name" value="GSPII I/J protein-like"/>
    <property type="match status" value="1"/>
</dbReference>
<dbReference type="Pfam" id="PF11612">
    <property type="entry name" value="T2SSJ"/>
    <property type="match status" value="1"/>
</dbReference>
<reference evidence="13" key="1">
    <citation type="journal article" date="2019" name="Int. J. Syst. Evol. Microbiol.">
        <title>The Global Catalogue of Microorganisms (GCM) 10K type strain sequencing project: providing services to taxonomists for standard genome sequencing and annotation.</title>
        <authorList>
            <consortium name="The Broad Institute Genomics Platform"/>
            <consortium name="The Broad Institute Genome Sequencing Center for Infectious Disease"/>
            <person name="Wu L."/>
            <person name="Ma J."/>
        </authorList>
    </citation>
    <scope>NUCLEOTIDE SEQUENCE [LARGE SCALE GENOMIC DNA]</scope>
    <source>
        <strain evidence="13">CGMCC 1.10992</strain>
    </source>
</reference>
<dbReference type="NCBIfam" id="TIGR01711">
    <property type="entry name" value="gspJ"/>
    <property type="match status" value="1"/>
</dbReference>
<name>A0ABW4XQZ5_9GAMM</name>
<sequence length="243" mass="26521">MRRALGFTLLEMLVAISVFTVVGIASYTTLNNIQKSEAISRDKSEQMKTLQRAMTIIERDIIQATRRQVRIDEREASEGFLWAGEYLVESQFDGLVLTRQGWRNPTAMLPRSTLQSISYRVQENRLERLYFVYPDAVSGTEPKVSPVLEGINGFKVSIYDENGWQRPWEGKTIPKAISVELDIEGVGVVNRMFLLAGDGNAHRQVVTDQGGSGGSGGSGNGNEGSGDGSSGSGDRRAAGDGSN</sequence>
<evidence type="ECO:0000256" key="1">
    <source>
        <dbReference type="ARBA" id="ARBA00004377"/>
    </source>
</evidence>
<evidence type="ECO:0000256" key="2">
    <source>
        <dbReference type="ARBA" id="ARBA00011084"/>
    </source>
</evidence>
<feature type="region of interest" description="Disordered" evidence="10">
    <location>
        <begin position="204"/>
        <end position="243"/>
    </location>
</feature>